<dbReference type="Proteomes" id="UP000326939">
    <property type="component" value="Chromosome 16"/>
</dbReference>
<reference evidence="2" key="1">
    <citation type="journal article" date="2019" name="Gigascience">
        <title>De novo genome assembly of the endangered Acer yangbiense, a plant species with extremely small populations endemic to Yunnan Province, China.</title>
        <authorList>
            <person name="Yang J."/>
            <person name="Wariss H.M."/>
            <person name="Tao L."/>
            <person name="Zhang R."/>
            <person name="Yun Q."/>
            <person name="Hollingsworth P."/>
            <person name="Dao Z."/>
            <person name="Luo G."/>
            <person name="Guo H."/>
            <person name="Ma Y."/>
            <person name="Sun W."/>
        </authorList>
    </citation>
    <scope>NUCLEOTIDE SEQUENCE [LARGE SCALE GENOMIC DNA]</scope>
    <source>
        <strain evidence="2">cv. br00</strain>
    </source>
</reference>
<accession>A0A5N5JR82</accession>
<dbReference type="PANTHER" id="PTHR34892">
    <property type="entry name" value="VACUOLAR ATP SYNTHASE CATALYTIC SUBUNIT-RELATED / V-ATPASE-RELATED / VACUOLAR PROTON PUMP-LIKE PROTEIN"/>
    <property type="match status" value="1"/>
</dbReference>
<sequence length="120" mass="13402">MAHVSDIKLIRTDTTLDLSQKAEKGLQQSPACRSSRCENGFLGSKARRLKQIRETCVGAVDWLERFPESSLDLCRAKLGRCGEVGVFFGPNVAKATHIQLFVVELEYCLLESLLMMAVRN</sequence>
<evidence type="ECO:0000313" key="2">
    <source>
        <dbReference type="Proteomes" id="UP000326939"/>
    </source>
</evidence>
<evidence type="ECO:0000313" key="1">
    <source>
        <dbReference type="EMBL" id="KAB5520464.1"/>
    </source>
</evidence>
<keyword evidence="2" id="KW-1185">Reference proteome</keyword>
<comment type="caution">
    <text evidence="1">The sequence shown here is derived from an EMBL/GenBank/DDBJ whole genome shotgun (WGS) entry which is preliminary data.</text>
</comment>
<dbReference type="PANTHER" id="PTHR34892:SF2">
    <property type="entry name" value="VACUOLAR ATP SYNTHASE CATALYTIC SUBUNIT-RELATED _ V-ATPASE-RELATED _ VACUOLAR PROTON PUMP-LIKE PROTEIN"/>
    <property type="match status" value="1"/>
</dbReference>
<dbReference type="GO" id="GO:0005773">
    <property type="term" value="C:vacuole"/>
    <property type="evidence" value="ECO:0007669"/>
    <property type="project" value="TreeGrafter"/>
</dbReference>
<protein>
    <submittedName>
        <fullName evidence="1">Uncharacterized protein</fullName>
    </submittedName>
</protein>
<name>A0A5N5JR82_9ROSI</name>
<dbReference type="AlphaFoldDB" id="A0A5N5JR82"/>
<organism evidence="1 2">
    <name type="scientific">Salix brachista</name>
    <dbReference type="NCBI Taxonomy" id="2182728"/>
    <lineage>
        <taxon>Eukaryota</taxon>
        <taxon>Viridiplantae</taxon>
        <taxon>Streptophyta</taxon>
        <taxon>Embryophyta</taxon>
        <taxon>Tracheophyta</taxon>
        <taxon>Spermatophyta</taxon>
        <taxon>Magnoliopsida</taxon>
        <taxon>eudicotyledons</taxon>
        <taxon>Gunneridae</taxon>
        <taxon>Pentapetalae</taxon>
        <taxon>rosids</taxon>
        <taxon>fabids</taxon>
        <taxon>Malpighiales</taxon>
        <taxon>Salicaceae</taxon>
        <taxon>Saliceae</taxon>
        <taxon>Salix</taxon>
    </lineage>
</organism>
<gene>
    <name evidence="1" type="ORF">DKX38_024783</name>
</gene>
<dbReference type="EMBL" id="VDCV01000016">
    <property type="protein sequence ID" value="KAB5520464.1"/>
    <property type="molecule type" value="Genomic_DNA"/>
</dbReference>
<proteinExistence type="predicted"/>